<keyword evidence="6" id="KW-1003">Cell membrane</keyword>
<keyword evidence="6" id="KW-0868">Chloride</keyword>
<evidence type="ECO:0000313" key="7">
    <source>
        <dbReference type="WBParaSite" id="MCU_003798-RA"/>
    </source>
</evidence>
<keyword evidence="3" id="KW-1133">Transmembrane helix</keyword>
<comment type="function">
    <text evidence="6">Forms chloride channels.</text>
</comment>
<evidence type="ECO:0000256" key="3">
    <source>
        <dbReference type="ARBA" id="ARBA00022989"/>
    </source>
</evidence>
<dbReference type="GO" id="GO:0005886">
    <property type="term" value="C:plasma membrane"/>
    <property type="evidence" value="ECO:0007669"/>
    <property type="project" value="UniProtKB-SubCell"/>
</dbReference>
<dbReference type="WBParaSite" id="MCU_003798-RA">
    <property type="protein sequence ID" value="MCU_003798-RA"/>
    <property type="gene ID" value="MCU_003798"/>
</dbReference>
<keyword evidence="6" id="KW-0407">Ion channel</keyword>
<dbReference type="PANTHER" id="PTHR10736">
    <property type="entry name" value="BESTROPHIN"/>
    <property type="match status" value="1"/>
</dbReference>
<dbReference type="Pfam" id="PF01062">
    <property type="entry name" value="Bestrophin"/>
    <property type="match status" value="1"/>
</dbReference>
<keyword evidence="6" id="KW-0869">Chloride channel</keyword>
<accession>A0A5K3EZI4</accession>
<evidence type="ECO:0000256" key="2">
    <source>
        <dbReference type="ARBA" id="ARBA00022692"/>
    </source>
</evidence>
<keyword evidence="2" id="KW-0812">Transmembrane</keyword>
<proteinExistence type="inferred from homology"/>
<protein>
    <recommendedName>
        <fullName evidence="6">Bestrophin homolog</fullName>
    </recommendedName>
</protein>
<dbReference type="PANTHER" id="PTHR10736:SF0">
    <property type="entry name" value="BESTROPHIN HOMOLOG"/>
    <property type="match status" value="1"/>
</dbReference>
<comment type="similarity">
    <text evidence="5 6">Belongs to the anion channel-forming bestrophin (TC 1.A.46) family. Calcium-sensitive chloride channel subfamily.</text>
</comment>
<evidence type="ECO:0000256" key="1">
    <source>
        <dbReference type="ARBA" id="ARBA00004370"/>
    </source>
</evidence>
<evidence type="ECO:0000256" key="6">
    <source>
        <dbReference type="RuleBase" id="RU363126"/>
    </source>
</evidence>
<sequence length="335" mass="38888">QLSGFLRCRLFEHYCLYCSQKWSLIPIGLVLGFYVDVVVKRWWNQFLHIPWPDEIAMLLSTYVIDDSTRTKRKLNTVLRYINLSYILSMRRISSRVKKRYPLDQNLGADGIATPNELKRLQSSAPKNKQYWYAIPIFWASHLVSELRSLGIIISDHGVEAILKRLQVFRSSLARLNIYNMINFPLGFTQVATLTTYSYYISSIFGWQFLDVKQNYDHRKVDLYVPVIGILRLIFYSGWLKVAEALINPFGEDVDDFEIDEYIKRNLQLSSFIIEKLHDEAPPLCDGVILAEAPEIRVGTRNERLRHSVCIPVAHRLSAKGANLFFGTYTDIVKQI</sequence>
<dbReference type="GO" id="GO:0034707">
    <property type="term" value="C:chloride channel complex"/>
    <property type="evidence" value="ECO:0007669"/>
    <property type="project" value="UniProtKB-KW"/>
</dbReference>
<dbReference type="InterPro" id="IPR000615">
    <property type="entry name" value="Bestrophin"/>
</dbReference>
<name>A0A5K3EZI4_MESCO</name>
<reference evidence="7" key="1">
    <citation type="submission" date="2019-11" db="UniProtKB">
        <authorList>
            <consortium name="WormBaseParasite"/>
        </authorList>
    </citation>
    <scope>IDENTIFICATION</scope>
</reference>
<dbReference type="AlphaFoldDB" id="A0A5K3EZI4"/>
<keyword evidence="6" id="KW-0406">Ion transport</keyword>
<comment type="subcellular location">
    <subcellularLocation>
        <location evidence="6">Cell membrane</location>
        <topology evidence="6">Multi-pass membrane protein</topology>
    </subcellularLocation>
    <subcellularLocation>
        <location evidence="1">Membrane</location>
    </subcellularLocation>
</comment>
<keyword evidence="4" id="KW-0472">Membrane</keyword>
<keyword evidence="6" id="KW-0813">Transport</keyword>
<dbReference type="InterPro" id="IPR021134">
    <property type="entry name" value="Bestrophin-like"/>
</dbReference>
<organism evidence="7">
    <name type="scientific">Mesocestoides corti</name>
    <name type="common">Flatworm</name>
    <dbReference type="NCBI Taxonomy" id="53468"/>
    <lineage>
        <taxon>Eukaryota</taxon>
        <taxon>Metazoa</taxon>
        <taxon>Spiralia</taxon>
        <taxon>Lophotrochozoa</taxon>
        <taxon>Platyhelminthes</taxon>
        <taxon>Cestoda</taxon>
        <taxon>Eucestoda</taxon>
        <taxon>Cyclophyllidea</taxon>
        <taxon>Mesocestoididae</taxon>
        <taxon>Mesocestoides</taxon>
    </lineage>
</organism>
<dbReference type="GO" id="GO:0005254">
    <property type="term" value="F:chloride channel activity"/>
    <property type="evidence" value="ECO:0007669"/>
    <property type="project" value="UniProtKB-KW"/>
</dbReference>
<evidence type="ECO:0000256" key="4">
    <source>
        <dbReference type="ARBA" id="ARBA00023136"/>
    </source>
</evidence>
<evidence type="ECO:0000256" key="5">
    <source>
        <dbReference type="ARBA" id="ARBA00034769"/>
    </source>
</evidence>